<dbReference type="Gene3D" id="1.20.1560.10">
    <property type="entry name" value="ABC transporter type 1, transmembrane domain"/>
    <property type="match status" value="1"/>
</dbReference>
<evidence type="ECO:0000256" key="2">
    <source>
        <dbReference type="ARBA" id="ARBA00022692"/>
    </source>
</evidence>
<organism evidence="7 8">
    <name type="scientific">Hominilimicola fabiformis</name>
    <dbReference type="NCBI Taxonomy" id="2885356"/>
    <lineage>
        <taxon>Bacteria</taxon>
        <taxon>Bacillati</taxon>
        <taxon>Bacillota</taxon>
        <taxon>Clostridia</taxon>
        <taxon>Eubacteriales</taxon>
        <taxon>Oscillospiraceae</taxon>
        <taxon>Hominilimicola</taxon>
    </lineage>
</organism>
<evidence type="ECO:0000313" key="8">
    <source>
        <dbReference type="Proteomes" id="UP001198242"/>
    </source>
</evidence>
<dbReference type="GO" id="GO:0005886">
    <property type="term" value="C:plasma membrane"/>
    <property type="evidence" value="ECO:0007669"/>
    <property type="project" value="UniProtKB-SubCell"/>
</dbReference>
<keyword evidence="7" id="KW-0067">ATP-binding</keyword>
<name>A0AAE3DX37_9FIRM</name>
<comment type="subcellular location">
    <subcellularLocation>
        <location evidence="1">Cell membrane</location>
        <topology evidence="1">Multi-pass membrane protein</topology>
    </subcellularLocation>
</comment>
<evidence type="ECO:0000256" key="3">
    <source>
        <dbReference type="ARBA" id="ARBA00022989"/>
    </source>
</evidence>
<dbReference type="CDD" id="cd18548">
    <property type="entry name" value="ABC_6TM_Tm287_like"/>
    <property type="match status" value="1"/>
</dbReference>
<feature type="domain" description="ABC transmembrane type-1" evidence="6">
    <location>
        <begin position="16"/>
        <end position="231"/>
    </location>
</feature>
<evidence type="ECO:0000256" key="5">
    <source>
        <dbReference type="SAM" id="Phobius"/>
    </source>
</evidence>
<dbReference type="EMBL" id="JAJEQM010000002">
    <property type="protein sequence ID" value="MCC2209593.1"/>
    <property type="molecule type" value="Genomic_DNA"/>
</dbReference>
<feature type="transmembrane region" description="Helical" evidence="5">
    <location>
        <begin position="156"/>
        <end position="178"/>
    </location>
</feature>
<accession>A0AAE3DX37</accession>
<keyword evidence="2 5" id="KW-0812">Transmembrane</keyword>
<keyword evidence="3 5" id="KW-1133">Transmembrane helix</keyword>
<dbReference type="AlphaFoldDB" id="A0AAE3DX37"/>
<evidence type="ECO:0000256" key="1">
    <source>
        <dbReference type="ARBA" id="ARBA00004651"/>
    </source>
</evidence>
<dbReference type="InterPro" id="IPR039421">
    <property type="entry name" value="Type_1_exporter"/>
</dbReference>
<dbReference type="PROSITE" id="PS50929">
    <property type="entry name" value="ABC_TM1F"/>
    <property type="match status" value="1"/>
</dbReference>
<proteinExistence type="predicted"/>
<dbReference type="RefSeq" id="WP_308455782.1">
    <property type="nucleotide sequence ID" value="NZ_JAJEQM010000002.1"/>
</dbReference>
<dbReference type="InterPro" id="IPR036640">
    <property type="entry name" value="ABC1_TM_sf"/>
</dbReference>
<dbReference type="Proteomes" id="UP001198242">
    <property type="component" value="Unassembled WGS sequence"/>
</dbReference>
<dbReference type="PANTHER" id="PTHR43394">
    <property type="entry name" value="ATP-DEPENDENT PERMEASE MDL1, MITOCHONDRIAL"/>
    <property type="match status" value="1"/>
</dbReference>
<comment type="caution">
    <text evidence="7">The sequence shown here is derived from an EMBL/GenBank/DDBJ whole genome shotgun (WGS) entry which is preliminary data.</text>
</comment>
<evidence type="ECO:0000256" key="4">
    <source>
        <dbReference type="ARBA" id="ARBA00023136"/>
    </source>
</evidence>
<evidence type="ECO:0000259" key="6">
    <source>
        <dbReference type="PROSITE" id="PS50929"/>
    </source>
</evidence>
<feature type="transmembrane region" description="Helical" evidence="5">
    <location>
        <begin position="12"/>
        <end position="32"/>
    </location>
</feature>
<keyword evidence="7" id="KW-0547">Nucleotide-binding</keyword>
<sequence>MSKVFYYMKQYYLWLIVAVVMLFIQAMCDLALPDYMSDIVNDGVMGGSIPLIAKYGLKMIGVTLLGTVVSVFVGYLAANVAAKVSRDMRKDVYKKVELFSNAEFDKFSTASLITRTTNDITQIQNLLVMLIIRMVFYAPILGVGGAVKALENSKELSWIIIVSLSVIVILIVFIFLVAMPKMTLMQKLVDKLNLVSRENIEGMLVTRAFNSQNFEFKRFDKANGDLKDTGT</sequence>
<dbReference type="SUPFAM" id="SSF90123">
    <property type="entry name" value="ABC transporter transmembrane region"/>
    <property type="match status" value="1"/>
</dbReference>
<keyword evidence="4 5" id="KW-0472">Membrane</keyword>
<dbReference type="GO" id="GO:0005524">
    <property type="term" value="F:ATP binding"/>
    <property type="evidence" value="ECO:0007669"/>
    <property type="project" value="UniProtKB-KW"/>
</dbReference>
<keyword evidence="8" id="KW-1185">Reference proteome</keyword>
<dbReference type="PANTHER" id="PTHR43394:SF1">
    <property type="entry name" value="ATP-BINDING CASSETTE SUB-FAMILY B MEMBER 10, MITOCHONDRIAL"/>
    <property type="match status" value="1"/>
</dbReference>
<protein>
    <submittedName>
        <fullName evidence="7">ABC transporter ATP-binding protein</fullName>
    </submittedName>
</protein>
<feature type="transmembrane region" description="Helical" evidence="5">
    <location>
        <begin position="52"/>
        <end position="78"/>
    </location>
</feature>
<reference evidence="7 8" key="1">
    <citation type="submission" date="2021-10" db="EMBL/GenBank/DDBJ databases">
        <title>Anaerobic single-cell dispensing facilitates the cultivation of human gut bacteria.</title>
        <authorList>
            <person name="Afrizal A."/>
        </authorList>
    </citation>
    <scope>NUCLEOTIDE SEQUENCE [LARGE SCALE GENOMIC DNA]</scope>
    <source>
        <strain evidence="7 8">CLA-AA-H232</strain>
    </source>
</reference>
<dbReference type="InterPro" id="IPR011527">
    <property type="entry name" value="ABC1_TM_dom"/>
</dbReference>
<dbReference type="GO" id="GO:0015421">
    <property type="term" value="F:ABC-type oligopeptide transporter activity"/>
    <property type="evidence" value="ECO:0007669"/>
    <property type="project" value="TreeGrafter"/>
</dbReference>
<dbReference type="Pfam" id="PF00664">
    <property type="entry name" value="ABC_membrane"/>
    <property type="match status" value="1"/>
</dbReference>
<feature type="transmembrane region" description="Helical" evidence="5">
    <location>
        <begin position="126"/>
        <end position="150"/>
    </location>
</feature>
<gene>
    <name evidence="7" type="ORF">LKE05_02135</name>
</gene>
<evidence type="ECO:0000313" key="7">
    <source>
        <dbReference type="EMBL" id="MCC2209593.1"/>
    </source>
</evidence>